<dbReference type="InterPro" id="IPR022567">
    <property type="entry name" value="DUF3459"/>
</dbReference>
<evidence type="ECO:0000256" key="2">
    <source>
        <dbReference type="ARBA" id="ARBA00005199"/>
    </source>
</evidence>
<dbReference type="InterPro" id="IPR013783">
    <property type="entry name" value="Ig-like_fold"/>
</dbReference>
<dbReference type="InterPro" id="IPR014756">
    <property type="entry name" value="Ig_E-set"/>
</dbReference>
<dbReference type="Gene3D" id="1.10.10.760">
    <property type="entry name" value="E-set domains of sugar-utilizing enzymes"/>
    <property type="match status" value="1"/>
</dbReference>
<feature type="domain" description="Glycosyl hydrolase family 13 catalytic" evidence="15">
    <location>
        <begin position="113"/>
        <end position="521"/>
    </location>
</feature>
<evidence type="ECO:0000256" key="9">
    <source>
        <dbReference type="ARBA" id="ARBA00023295"/>
    </source>
</evidence>
<evidence type="ECO:0000256" key="6">
    <source>
        <dbReference type="ARBA" id="ARBA00022490"/>
    </source>
</evidence>
<accession>A0ABP4XKB8</accession>
<dbReference type="SMART" id="SM00642">
    <property type="entry name" value="Aamy"/>
    <property type="match status" value="1"/>
</dbReference>
<evidence type="ECO:0000256" key="10">
    <source>
        <dbReference type="ARBA" id="ARBA00032057"/>
    </source>
</evidence>
<dbReference type="EC" id="3.2.1.141" evidence="4 13"/>
<evidence type="ECO:0000256" key="14">
    <source>
        <dbReference type="PIRNR" id="PIRNR006337"/>
    </source>
</evidence>
<dbReference type="PANTHER" id="PTHR43651:SF11">
    <property type="entry name" value="MALTO-OLIGOSYLTREHALOSE TREHALOHYDROLASE"/>
    <property type="match status" value="1"/>
</dbReference>
<protein>
    <recommendedName>
        <fullName evidence="5 13">Malto-oligosyltrehalose trehalohydrolase</fullName>
        <shortName evidence="14">MTHase</shortName>
        <ecNumber evidence="4 13">3.2.1.141</ecNumber>
    </recommendedName>
    <alternativeName>
        <fullName evidence="11 14">4-alpha-D-((1-&gt;4)-alpha-D-glucano)trehalose trehalohydrolase</fullName>
    </alternativeName>
    <alternativeName>
        <fullName evidence="10 14">Maltooligosyl trehalose trehalohydrolase</fullName>
    </alternativeName>
</protein>
<dbReference type="InterPro" id="IPR044901">
    <property type="entry name" value="Trehalose_TreZ_E-set_sf"/>
</dbReference>
<evidence type="ECO:0000313" key="17">
    <source>
        <dbReference type="Proteomes" id="UP001499938"/>
    </source>
</evidence>
<keyword evidence="8" id="KW-0119">Carbohydrate metabolism</keyword>
<dbReference type="CDD" id="cd02853">
    <property type="entry name" value="E_set_MTHase_like_N"/>
    <property type="match status" value="1"/>
</dbReference>
<evidence type="ECO:0000256" key="3">
    <source>
        <dbReference type="ARBA" id="ARBA00008061"/>
    </source>
</evidence>
<evidence type="ECO:0000256" key="1">
    <source>
        <dbReference type="ARBA" id="ARBA00004496"/>
    </source>
</evidence>
<evidence type="ECO:0000256" key="11">
    <source>
        <dbReference type="ARBA" id="ARBA00033284"/>
    </source>
</evidence>
<comment type="similarity">
    <text evidence="3 14">Belongs to the glycosyl hydrolase 13 family.</text>
</comment>
<dbReference type="RefSeq" id="WP_344081963.1">
    <property type="nucleotide sequence ID" value="NZ_BAAAPO010000015.1"/>
</dbReference>
<dbReference type="Gene3D" id="3.20.20.80">
    <property type="entry name" value="Glycosidases"/>
    <property type="match status" value="1"/>
</dbReference>
<keyword evidence="9 14" id="KW-0326">Glycosidase</keyword>
<keyword evidence="7 14" id="KW-0378">Hydrolase</keyword>
<keyword evidence="6" id="KW-0963">Cytoplasm</keyword>
<name>A0ABP4XKB8_9MICO</name>
<evidence type="ECO:0000256" key="4">
    <source>
        <dbReference type="ARBA" id="ARBA00012268"/>
    </source>
</evidence>
<comment type="caution">
    <text evidence="16">The sequence shown here is derived from an EMBL/GenBank/DDBJ whole genome shotgun (WGS) entry which is preliminary data.</text>
</comment>
<reference evidence="17" key="1">
    <citation type="journal article" date="2019" name="Int. J. Syst. Evol. Microbiol.">
        <title>The Global Catalogue of Microorganisms (GCM) 10K type strain sequencing project: providing services to taxonomists for standard genome sequencing and annotation.</title>
        <authorList>
            <consortium name="The Broad Institute Genomics Platform"/>
            <consortium name="The Broad Institute Genome Sequencing Center for Infectious Disease"/>
            <person name="Wu L."/>
            <person name="Ma J."/>
        </authorList>
    </citation>
    <scope>NUCLEOTIDE SEQUENCE [LARGE SCALE GENOMIC DNA]</scope>
    <source>
        <strain evidence="17">JCM 15592</strain>
    </source>
</reference>
<evidence type="ECO:0000259" key="15">
    <source>
        <dbReference type="SMART" id="SM00642"/>
    </source>
</evidence>
<dbReference type="NCBIfam" id="TIGR02402">
    <property type="entry name" value="trehalose_TreZ"/>
    <property type="match status" value="1"/>
</dbReference>
<evidence type="ECO:0000256" key="13">
    <source>
        <dbReference type="NCBIfam" id="TIGR02402"/>
    </source>
</evidence>
<comment type="pathway">
    <text evidence="2 14">Glycan biosynthesis; trehalose biosynthesis.</text>
</comment>
<dbReference type="InterPro" id="IPR017853">
    <property type="entry name" value="GH"/>
</dbReference>
<comment type="catalytic activity">
    <reaction evidence="12 14">
        <text>hydrolysis of (1-&gt;4)-alpha-D-glucosidic linkage in 4-alpha-D-[(1-&gt;4)-alpha-D-glucanosyl]n trehalose to yield trehalose and (1-&gt;4)-alpha-D-glucan.</text>
        <dbReference type="EC" id="3.2.1.141"/>
    </reaction>
</comment>
<organism evidence="16 17">
    <name type="scientific">Nostocoides veronense</name>
    <dbReference type="NCBI Taxonomy" id="330836"/>
    <lineage>
        <taxon>Bacteria</taxon>
        <taxon>Bacillati</taxon>
        <taxon>Actinomycetota</taxon>
        <taxon>Actinomycetes</taxon>
        <taxon>Micrococcales</taxon>
        <taxon>Intrasporangiaceae</taxon>
        <taxon>Nostocoides</taxon>
    </lineage>
</organism>
<evidence type="ECO:0000256" key="5">
    <source>
        <dbReference type="ARBA" id="ARBA00015938"/>
    </source>
</evidence>
<dbReference type="Proteomes" id="UP001499938">
    <property type="component" value="Unassembled WGS sequence"/>
</dbReference>
<dbReference type="SUPFAM" id="SSF81296">
    <property type="entry name" value="E set domains"/>
    <property type="match status" value="1"/>
</dbReference>
<dbReference type="Gene3D" id="2.60.40.10">
    <property type="entry name" value="Immunoglobulins"/>
    <property type="match status" value="1"/>
</dbReference>
<proteinExistence type="inferred from homology"/>
<dbReference type="Pfam" id="PF00128">
    <property type="entry name" value="Alpha-amylase"/>
    <property type="match status" value="1"/>
</dbReference>
<comment type="subcellular location">
    <subcellularLocation>
        <location evidence="1">Cytoplasm</location>
    </subcellularLocation>
</comment>
<dbReference type="EMBL" id="BAAAPO010000015">
    <property type="protein sequence ID" value="GAA1786288.1"/>
    <property type="molecule type" value="Genomic_DNA"/>
</dbReference>
<dbReference type="CDD" id="cd11325">
    <property type="entry name" value="AmyAc_GTHase"/>
    <property type="match status" value="1"/>
</dbReference>
<dbReference type="PIRSF" id="PIRSF006337">
    <property type="entry name" value="Trehalose_TreZ"/>
    <property type="match status" value="1"/>
</dbReference>
<gene>
    <name evidence="16" type="primary">treZ</name>
    <name evidence="16" type="ORF">GCM10009811_09200</name>
</gene>
<dbReference type="InterPro" id="IPR006047">
    <property type="entry name" value="GH13_cat_dom"/>
</dbReference>
<evidence type="ECO:0000313" key="16">
    <source>
        <dbReference type="EMBL" id="GAA1786288.1"/>
    </source>
</evidence>
<evidence type="ECO:0000256" key="8">
    <source>
        <dbReference type="ARBA" id="ARBA00023277"/>
    </source>
</evidence>
<dbReference type="PANTHER" id="PTHR43651">
    <property type="entry name" value="1,4-ALPHA-GLUCAN-BRANCHING ENZYME"/>
    <property type="match status" value="1"/>
</dbReference>
<evidence type="ECO:0000256" key="7">
    <source>
        <dbReference type="ARBA" id="ARBA00022801"/>
    </source>
</evidence>
<evidence type="ECO:0000256" key="12">
    <source>
        <dbReference type="ARBA" id="ARBA00034013"/>
    </source>
</evidence>
<dbReference type="InterPro" id="IPR012768">
    <property type="entry name" value="Trehalose_TreZ"/>
</dbReference>
<sequence length="600" mass="65263">MTETAEITVWAPHANSLQIALGEAADPTMADMAACGNGWWRWEGDRTAYGDHLDYAFVIDGDLPALPDPRSAWQPSGVHGPSRFVDLSQFAWSDDAWRGTRSGAGILGAVVYEMHIGTFTAEGTLDAAIGRLDHLVDLGADVVQVLPVAAFPGRWGWGYDGVALYAVHDAYGGPAALQRFVDAAHHRGLAVCLDVVYNHLGPSGNYLSRFGPYFTDRYHTPWGEAVNLDGPQSDSVRAFIIDNALRWFRDFHIDALRLDATHELRDDSPRHLLAELSDRVNALAVELGRPLDLIAESDLNDTRVVAPTDAGGQGITAQWDDDIHHALHVTLTGESQGYYGDFGGGAPGHDERGPLAVLAKVFTRGFLHDGTTSSFRGTPWGAPVDRQGFDARKLLAYLQTHDQVGNRALGERITALLPADRQAMGAALYLLGPFTPMLFAGEEWASSSPWLFFTSFEEEALARSVRDGRRAEFAGHGWDAESIPDPQDSSTRDASVLRWAELGEPAHAEMLDWYRALIGLRRKRFDSPAHLADVTVSFDEEAGWFCMSFSGLTVALNLGGAEATVPLAGTAYELILDRGAHWDGGELRLRPDGVAVLAQG</sequence>
<keyword evidence="17" id="KW-1185">Reference proteome</keyword>
<dbReference type="Pfam" id="PF11941">
    <property type="entry name" value="DUF3459"/>
    <property type="match status" value="1"/>
</dbReference>
<dbReference type="SUPFAM" id="SSF51445">
    <property type="entry name" value="(Trans)glycosidases"/>
    <property type="match status" value="1"/>
</dbReference>